<accession>A0AAW2GMY2</accession>
<gene>
    <name evidence="1" type="ORF">PUN28_003229</name>
</gene>
<dbReference type="EMBL" id="JADYXP020000003">
    <property type="protein sequence ID" value="KAL0127837.1"/>
    <property type="molecule type" value="Genomic_DNA"/>
</dbReference>
<name>A0AAW2GMY2_9HYME</name>
<keyword evidence="2" id="KW-1185">Reference proteome</keyword>
<proteinExistence type="predicted"/>
<evidence type="ECO:0000313" key="1">
    <source>
        <dbReference type="EMBL" id="KAL0127837.1"/>
    </source>
</evidence>
<sequence>MPWRIIKVSARVYIIYVTYTPTEHNAPDNIQREIVTLRVEYSTARRFCRDMEVHSSPRDILRECRGVKNEAISLRIL</sequence>
<organism evidence="1 2">
    <name type="scientific">Cardiocondyla obscurior</name>
    <dbReference type="NCBI Taxonomy" id="286306"/>
    <lineage>
        <taxon>Eukaryota</taxon>
        <taxon>Metazoa</taxon>
        <taxon>Ecdysozoa</taxon>
        <taxon>Arthropoda</taxon>
        <taxon>Hexapoda</taxon>
        <taxon>Insecta</taxon>
        <taxon>Pterygota</taxon>
        <taxon>Neoptera</taxon>
        <taxon>Endopterygota</taxon>
        <taxon>Hymenoptera</taxon>
        <taxon>Apocrita</taxon>
        <taxon>Aculeata</taxon>
        <taxon>Formicoidea</taxon>
        <taxon>Formicidae</taxon>
        <taxon>Myrmicinae</taxon>
        <taxon>Cardiocondyla</taxon>
    </lineage>
</organism>
<protein>
    <recommendedName>
        <fullName evidence="3">Transposase</fullName>
    </recommendedName>
</protein>
<evidence type="ECO:0008006" key="3">
    <source>
        <dbReference type="Google" id="ProtNLM"/>
    </source>
</evidence>
<reference evidence="1 2" key="1">
    <citation type="submission" date="2023-03" db="EMBL/GenBank/DDBJ databases">
        <title>High recombination rates correlate with genetic variation in Cardiocondyla obscurior ants.</title>
        <authorList>
            <person name="Errbii M."/>
        </authorList>
    </citation>
    <scope>NUCLEOTIDE SEQUENCE [LARGE SCALE GENOMIC DNA]</scope>
    <source>
        <strain evidence="1">Alpha-2009</strain>
        <tissue evidence="1">Whole body</tissue>
    </source>
</reference>
<dbReference type="Proteomes" id="UP001430953">
    <property type="component" value="Unassembled WGS sequence"/>
</dbReference>
<dbReference type="AlphaFoldDB" id="A0AAW2GMY2"/>
<comment type="caution">
    <text evidence="1">The sequence shown here is derived from an EMBL/GenBank/DDBJ whole genome shotgun (WGS) entry which is preliminary data.</text>
</comment>
<evidence type="ECO:0000313" key="2">
    <source>
        <dbReference type="Proteomes" id="UP001430953"/>
    </source>
</evidence>